<feature type="transmembrane region" description="Helical" evidence="1">
    <location>
        <begin position="57"/>
        <end position="75"/>
    </location>
</feature>
<feature type="transmembrane region" description="Helical" evidence="1">
    <location>
        <begin position="107"/>
        <end position="128"/>
    </location>
</feature>
<evidence type="ECO:0000313" key="2">
    <source>
        <dbReference type="EMBL" id="QOW60340.1"/>
    </source>
</evidence>
<dbReference type="EMBL" id="CP061839">
    <property type="protein sequence ID" value="QOW60340.1"/>
    <property type="molecule type" value="Genomic_DNA"/>
</dbReference>
<evidence type="ECO:0000313" key="3">
    <source>
        <dbReference type="Proteomes" id="UP000593915"/>
    </source>
</evidence>
<accession>A0A7S6WNC7</accession>
<proteinExistence type="predicted"/>
<keyword evidence="1" id="KW-0472">Membrane</keyword>
<evidence type="ECO:0000256" key="1">
    <source>
        <dbReference type="SAM" id="Phobius"/>
    </source>
</evidence>
<sequence>MGRFYIIGSVVFLAAAYFGIVIGMYFYLKRTVINGKALIDTAVNKSSRADKMGLGEFSVYGAMLIIASIFVIRIMQKGVPASSVFARYILIPPIMAFFNARKRTGKSLFALIASFALALFFIMVYALIGVPPKPPSFSIDNKTITMAQTTVADMINTGFDIYVKTKDNGGTDYNKILSSGAFKKYSADRSIYIEKGFYLYTDTIPYSSYLLVKDNIIIGSIGLFGHKTKSTVLEDCKVIQFKMDKDCISAAKANSVLCELEGVNLFSAIEQEKMKKTFGKKLWDSPKRETCDKHYGIGWLSGSNNLFWNEYYTNIFIDDNYQMIEFELTGKIAH</sequence>
<dbReference type="Proteomes" id="UP000593915">
    <property type="component" value="Chromosome"/>
</dbReference>
<keyword evidence="1" id="KW-0812">Transmembrane</keyword>
<organism evidence="2 3">
    <name type="scientific">Treponema pedis</name>
    <dbReference type="NCBI Taxonomy" id="409322"/>
    <lineage>
        <taxon>Bacteria</taxon>
        <taxon>Pseudomonadati</taxon>
        <taxon>Spirochaetota</taxon>
        <taxon>Spirochaetia</taxon>
        <taxon>Spirochaetales</taxon>
        <taxon>Treponemataceae</taxon>
        <taxon>Treponema</taxon>
    </lineage>
</organism>
<reference evidence="2 3" key="1">
    <citation type="submission" date="2020-09" db="EMBL/GenBank/DDBJ databases">
        <title>Characterization of Treponema spp. from bovine digital dermatitis in Korea.</title>
        <authorList>
            <person name="Espiritu H.M."/>
            <person name="Cho Y.I."/>
            <person name="Mamuad L."/>
        </authorList>
    </citation>
    <scope>NUCLEOTIDE SEQUENCE [LARGE SCALE GENOMIC DNA]</scope>
    <source>
        <strain evidence="2 3">KS1</strain>
    </source>
</reference>
<protein>
    <submittedName>
        <fullName evidence="2">Uncharacterized protein</fullName>
    </submittedName>
</protein>
<name>A0A7S6WNC7_9SPIR</name>
<feature type="transmembrane region" description="Helical" evidence="1">
    <location>
        <begin position="6"/>
        <end position="28"/>
    </location>
</feature>
<keyword evidence="1" id="KW-1133">Transmembrane helix</keyword>
<dbReference type="AlphaFoldDB" id="A0A7S6WNC7"/>
<gene>
    <name evidence="2" type="ORF">IFE08_11025</name>
</gene>
<dbReference type="RefSeq" id="WP_029410623.1">
    <property type="nucleotide sequence ID" value="NZ_CP061839.1"/>
</dbReference>
<feature type="transmembrane region" description="Helical" evidence="1">
    <location>
        <begin position="81"/>
        <end position="100"/>
    </location>
</feature>